<evidence type="ECO:0000256" key="2">
    <source>
        <dbReference type="ARBA" id="ARBA00022747"/>
    </source>
</evidence>
<keyword evidence="5" id="KW-0255">Endonuclease</keyword>
<accession>A0A7W3U0E5</accession>
<dbReference type="GO" id="GO:0009307">
    <property type="term" value="P:DNA restriction-modification system"/>
    <property type="evidence" value="ECO:0007669"/>
    <property type="project" value="UniProtKB-KW"/>
</dbReference>
<proteinExistence type="inferred from homology"/>
<dbReference type="Proteomes" id="UP000518255">
    <property type="component" value="Unassembled WGS sequence"/>
</dbReference>
<dbReference type="Gene3D" id="3.90.220.20">
    <property type="entry name" value="DNA methylase specificity domains"/>
    <property type="match status" value="2"/>
</dbReference>
<comment type="similarity">
    <text evidence="1">Belongs to the type-I restriction system S methylase family.</text>
</comment>
<dbReference type="CDD" id="cd17494">
    <property type="entry name" value="RMtype1_S_Sma198ORF994P-TRD2-CR2_like"/>
    <property type="match status" value="1"/>
</dbReference>
<evidence type="ECO:0000259" key="4">
    <source>
        <dbReference type="Pfam" id="PF01420"/>
    </source>
</evidence>
<organism evidence="5 6">
    <name type="scientific">Limosilactobacillus fastidiosus</name>
    <dbReference type="NCBI Taxonomy" id="2759855"/>
    <lineage>
        <taxon>Bacteria</taxon>
        <taxon>Bacillati</taxon>
        <taxon>Bacillota</taxon>
        <taxon>Bacilli</taxon>
        <taxon>Lactobacillales</taxon>
        <taxon>Lactobacillaceae</taxon>
        <taxon>Limosilactobacillus</taxon>
    </lineage>
</organism>
<keyword evidence="2" id="KW-0680">Restriction system</keyword>
<reference evidence="5 6" key="1">
    <citation type="submission" date="2020-07" db="EMBL/GenBank/DDBJ databases">
        <title>Description of Limosilactobacillus balticus sp. nov., Limosilactobacillus agrestis sp. nov., Limosilactobacillus albertensis sp. nov., Limosilactobacillus rudii sp. nov., Limosilactobacillus fastidiosus sp. nov., five novel Limosilactobacillus species isolated from the vertebrate gastrointestinal tract, and proposal of 6 subspecies of Limosilactobacillus reuteri adapted to the gastrointestinal tract of specific vertebrate hosts.</title>
        <authorList>
            <person name="Li F."/>
            <person name="Cheng C."/>
            <person name="Zheng J."/>
            <person name="Quevedo R.M."/>
            <person name="Li J."/>
            <person name="Roos S."/>
            <person name="Gaenzle M.G."/>
            <person name="Walter J."/>
        </authorList>
    </citation>
    <scope>NUCLEOTIDE SEQUENCE [LARGE SCALE GENOMIC DNA]</scope>
    <source>
        <strain evidence="5 6">WF-MA3-C</strain>
    </source>
</reference>
<feature type="domain" description="Type I restriction modification DNA specificity" evidence="4">
    <location>
        <begin position="19"/>
        <end position="195"/>
    </location>
</feature>
<dbReference type="InterPro" id="IPR052021">
    <property type="entry name" value="Type-I_RS_S_subunit"/>
</dbReference>
<comment type="caution">
    <text evidence="5">The sequence shown here is derived from an EMBL/GenBank/DDBJ whole genome shotgun (WGS) entry which is preliminary data.</text>
</comment>
<dbReference type="PANTHER" id="PTHR30408:SF12">
    <property type="entry name" value="TYPE I RESTRICTION ENZYME MJAVIII SPECIFICITY SUBUNIT"/>
    <property type="match status" value="1"/>
</dbReference>
<evidence type="ECO:0000313" key="6">
    <source>
        <dbReference type="Proteomes" id="UP000518255"/>
    </source>
</evidence>
<name>A0A7W3U0E5_9LACO</name>
<sequence length="399" mass="46003">MDKKPKGMVPKVRFKGFTDDWEQRKLKSISNKVTLKNKEHQDFPVLTNSAQDGIVNQETFFDRKIANNTNDYYIVKPDDFIYNPRISKLAPYGPIRRNKLEITGVMSPLYYVFSLKSNTNKDYLSYYFISSTWYKFMIENGNTGARSDRFAIKDSIFQRMPIMLPIQNEQTKIGKLFNIIDKDISLQQRKLDLLKQLKKGLLQKMFADKNNKQPVLRFDGFSGDWEQRKLGEVAKVTMGQSPSSKYYTTNPNDHILIQGNADLKSGKVVPRVWTKEITKSVHNGEIIMTVRAPVGYLAIASMNAVIGRGVAAIEGDKYLFYLLQTKLMNNTWKRISSGSTFESISSNDIKKLKVTLPKDNERNSISKLMDVISHLLSLQQRRLGKLTYLKKFFLQKLFI</sequence>
<evidence type="ECO:0000313" key="5">
    <source>
        <dbReference type="EMBL" id="MBB1086634.1"/>
    </source>
</evidence>
<feature type="domain" description="Type I restriction modification DNA specificity" evidence="4">
    <location>
        <begin position="224"/>
        <end position="386"/>
    </location>
</feature>
<protein>
    <submittedName>
        <fullName evidence="5">Restriction endonuclease subunit S</fullName>
    </submittedName>
</protein>
<keyword evidence="5" id="KW-0378">Hydrolase</keyword>
<dbReference type="RefSeq" id="WP_182581500.1">
    <property type="nucleotide sequence ID" value="NZ_JACIUY010000063.1"/>
</dbReference>
<dbReference type="AlphaFoldDB" id="A0A7W3U0E5"/>
<keyword evidence="3" id="KW-0238">DNA-binding</keyword>
<dbReference type="SUPFAM" id="SSF116734">
    <property type="entry name" value="DNA methylase specificity domain"/>
    <property type="match status" value="2"/>
</dbReference>
<evidence type="ECO:0000256" key="1">
    <source>
        <dbReference type="ARBA" id="ARBA00010923"/>
    </source>
</evidence>
<evidence type="ECO:0000256" key="3">
    <source>
        <dbReference type="ARBA" id="ARBA00023125"/>
    </source>
</evidence>
<dbReference type="InterPro" id="IPR000055">
    <property type="entry name" value="Restrct_endonuc_typeI_TRD"/>
</dbReference>
<dbReference type="EMBL" id="JACIUY010000063">
    <property type="protein sequence ID" value="MBB1086634.1"/>
    <property type="molecule type" value="Genomic_DNA"/>
</dbReference>
<dbReference type="GO" id="GO:0004519">
    <property type="term" value="F:endonuclease activity"/>
    <property type="evidence" value="ECO:0007669"/>
    <property type="project" value="UniProtKB-KW"/>
</dbReference>
<dbReference type="GO" id="GO:0003677">
    <property type="term" value="F:DNA binding"/>
    <property type="evidence" value="ECO:0007669"/>
    <property type="project" value="UniProtKB-KW"/>
</dbReference>
<dbReference type="InterPro" id="IPR044946">
    <property type="entry name" value="Restrct_endonuc_typeI_TRD_sf"/>
</dbReference>
<gene>
    <name evidence="5" type="ORF">H5R63_07585</name>
</gene>
<dbReference type="Pfam" id="PF01420">
    <property type="entry name" value="Methylase_S"/>
    <property type="match status" value="2"/>
</dbReference>
<dbReference type="Gene3D" id="1.10.287.1120">
    <property type="entry name" value="Bipartite methylase S protein"/>
    <property type="match status" value="1"/>
</dbReference>
<keyword evidence="5" id="KW-0540">Nuclease</keyword>
<dbReference type="PANTHER" id="PTHR30408">
    <property type="entry name" value="TYPE-1 RESTRICTION ENZYME ECOKI SPECIFICITY PROTEIN"/>
    <property type="match status" value="1"/>
</dbReference>